<dbReference type="SUPFAM" id="SSF57535">
    <property type="entry name" value="Complement control module/SCR domain"/>
    <property type="match status" value="1"/>
</dbReference>
<protein>
    <submittedName>
        <fullName evidence="7">Putative hemocytin</fullName>
    </submittedName>
</protein>
<feature type="domain" description="Sushi" evidence="6">
    <location>
        <begin position="1"/>
        <end position="48"/>
    </location>
</feature>
<dbReference type="InterPro" id="IPR035976">
    <property type="entry name" value="Sushi/SCR/CCP_sf"/>
</dbReference>
<feature type="domain" description="EGF-like" evidence="5">
    <location>
        <begin position="207"/>
        <end position="238"/>
    </location>
</feature>
<name>A0A8X6GQC2_TRICU</name>
<gene>
    <name evidence="7" type="primary">CSH_0392</name>
    <name evidence="7" type="ORF">TNCT_431551</name>
</gene>
<evidence type="ECO:0000256" key="3">
    <source>
        <dbReference type="PROSITE-ProRule" id="PRU00302"/>
    </source>
</evidence>
<feature type="domain" description="EGF-like" evidence="5">
    <location>
        <begin position="47"/>
        <end position="78"/>
    </location>
</feature>
<evidence type="ECO:0000259" key="5">
    <source>
        <dbReference type="PROSITE" id="PS50026"/>
    </source>
</evidence>
<dbReference type="PROSITE" id="PS50026">
    <property type="entry name" value="EGF_3"/>
    <property type="match status" value="2"/>
</dbReference>
<keyword evidence="3" id="KW-0768">Sushi</keyword>
<feature type="disulfide bond" evidence="2">
    <location>
        <begin position="228"/>
        <end position="237"/>
    </location>
</feature>
<sequence>MPSSIYRTCRGTCNPGYEFPDGTRQTTISCHDRDGRWSPKKDFDDCRLLCHPPCENGGRCSVHNQCQCPETHRGNRCQYAKSLCDPKRMFFGSVYSDCQHYGEYTECKISCPPGMTFDPPSSSVYRCTVDGLWNPPTAPTCTMDSFCEQPPDPINGHVTCQGNTEIMICKGTCHPGYVFKDGFSELAIQCVRRTGEWTPTVGFPDCEPVCSPECLNGGRCIGHNSCLCPKEYRGSRCEYAYSNCDGHDRFASVGWKCEMTQKETICNVSCPIRFTKLQPSQPTTYICSVDGTWQPDLKPICVQGTSSSQSERYQNGQRGTGWQVNRGSSSNQINRHRQNLGGYRNHEEDQTNYDYSHVGQQPVDYDFDEQQQIGHEFGGQQTVDDNFQWQNQNGKEFGGQQSIDDDEDDGLHSGKQISEKPLQKVQKTYEEAQKRPEGNSLNIQDERHRHGLEDFNVNLPPGKKEGTGEEIDESFVLLDEDGREVINEIQNWQLANIKQHTLRSISKCNGIKLPTVNINTFYGEIEEFHSFWERFENCIDKKESLSQIDKHVFLRGSLDAEAKRLVDGISITADTYTMTKGILKSKYGNKDKIIQAHLDYLENLTPIKNLSPSALNELYIYCNRRLQALDALGEKTQSYGRILAPKILRAFPHEICRNWVVYAKRENLAESDITKLMKFLSEEVKGTITTNNIKGSLVPSYPIKSSLENFNVHSRPVNARIQKLKATNRCFLCTNRGHVQKNCFRKEKYCCSKCRKKRHVSICKTPTNEQSAITSTNKIDTSTYNFVHLQTARVFITGSNGITKLTRCLLDGGSQSSFISSDLVDTLNLPVLSTGPLDLQAFESPTKFSHKRRQVQFQLSSIWD</sequence>
<dbReference type="InterPro" id="IPR000742">
    <property type="entry name" value="EGF"/>
</dbReference>
<feature type="region of interest" description="Disordered" evidence="4">
    <location>
        <begin position="308"/>
        <end position="333"/>
    </location>
</feature>
<dbReference type="InterPro" id="IPR005312">
    <property type="entry name" value="DUF1759"/>
</dbReference>
<dbReference type="PANTHER" id="PTHR47331">
    <property type="entry name" value="PHD-TYPE DOMAIN-CONTAINING PROTEIN"/>
    <property type="match status" value="1"/>
</dbReference>
<dbReference type="EMBL" id="BMAO01026352">
    <property type="protein sequence ID" value="GFR08923.1"/>
    <property type="molecule type" value="Genomic_DNA"/>
</dbReference>
<dbReference type="SUPFAM" id="SSF57196">
    <property type="entry name" value="EGF/Laminin"/>
    <property type="match status" value="2"/>
</dbReference>
<dbReference type="Proteomes" id="UP000887116">
    <property type="component" value="Unassembled WGS sequence"/>
</dbReference>
<comment type="caution">
    <text evidence="2">Lacks conserved residue(s) required for the propagation of feature annotation.</text>
</comment>
<feature type="disulfide bond" evidence="3">
    <location>
        <begin position="147"/>
        <end position="190"/>
    </location>
</feature>
<evidence type="ECO:0000259" key="6">
    <source>
        <dbReference type="PROSITE" id="PS50923"/>
    </source>
</evidence>
<reference evidence="7" key="1">
    <citation type="submission" date="2020-07" db="EMBL/GenBank/DDBJ databases">
        <title>Multicomponent nature underlies the extraordinary mechanical properties of spider dragline silk.</title>
        <authorList>
            <person name="Kono N."/>
            <person name="Nakamura H."/>
            <person name="Mori M."/>
            <person name="Yoshida Y."/>
            <person name="Ohtoshi R."/>
            <person name="Malay A.D."/>
            <person name="Moran D.A.P."/>
            <person name="Tomita M."/>
            <person name="Numata K."/>
            <person name="Arakawa K."/>
        </authorList>
    </citation>
    <scope>NUCLEOTIDE SEQUENCE</scope>
</reference>
<keyword evidence="1 2" id="KW-1015">Disulfide bond</keyword>
<comment type="caution">
    <text evidence="7">The sequence shown here is derived from an EMBL/GenBank/DDBJ whole genome shotgun (WGS) entry which is preliminary data.</text>
</comment>
<dbReference type="AlphaFoldDB" id="A0A8X6GQC2"/>
<evidence type="ECO:0000256" key="4">
    <source>
        <dbReference type="SAM" id="MobiDB-lite"/>
    </source>
</evidence>
<organism evidence="7 8">
    <name type="scientific">Trichonephila clavata</name>
    <name type="common">Joro spider</name>
    <name type="synonym">Nephila clavata</name>
    <dbReference type="NCBI Taxonomy" id="2740835"/>
    <lineage>
        <taxon>Eukaryota</taxon>
        <taxon>Metazoa</taxon>
        <taxon>Ecdysozoa</taxon>
        <taxon>Arthropoda</taxon>
        <taxon>Chelicerata</taxon>
        <taxon>Arachnida</taxon>
        <taxon>Araneae</taxon>
        <taxon>Araneomorphae</taxon>
        <taxon>Entelegynae</taxon>
        <taxon>Araneoidea</taxon>
        <taxon>Nephilidae</taxon>
        <taxon>Trichonephila</taxon>
    </lineage>
</organism>
<dbReference type="Gene3D" id="2.10.70.10">
    <property type="entry name" value="Complement Module, domain 1"/>
    <property type="match status" value="1"/>
</dbReference>
<feature type="compositionally biased region" description="Basic and acidic residues" evidence="4">
    <location>
        <begin position="417"/>
        <end position="437"/>
    </location>
</feature>
<dbReference type="InterPro" id="IPR000436">
    <property type="entry name" value="Sushi_SCR_CCP_dom"/>
</dbReference>
<feature type="disulfide bond" evidence="2">
    <location>
        <begin position="50"/>
        <end position="60"/>
    </location>
</feature>
<feature type="domain" description="Sushi" evidence="6">
    <location>
        <begin position="145"/>
        <end position="208"/>
    </location>
</feature>
<dbReference type="CDD" id="cd00033">
    <property type="entry name" value="CCP"/>
    <property type="match status" value="1"/>
</dbReference>
<evidence type="ECO:0000256" key="1">
    <source>
        <dbReference type="ARBA" id="ARBA00023157"/>
    </source>
</evidence>
<feature type="disulfide bond" evidence="2">
    <location>
        <begin position="68"/>
        <end position="77"/>
    </location>
</feature>
<evidence type="ECO:0000313" key="8">
    <source>
        <dbReference type="Proteomes" id="UP000887116"/>
    </source>
</evidence>
<proteinExistence type="predicted"/>
<feature type="disulfide bond" evidence="2">
    <location>
        <begin position="210"/>
        <end position="220"/>
    </location>
</feature>
<dbReference type="SMART" id="SM00032">
    <property type="entry name" value="CCP"/>
    <property type="match status" value="3"/>
</dbReference>
<accession>A0A8X6GQC2</accession>
<dbReference type="SMART" id="SM00181">
    <property type="entry name" value="EGF"/>
    <property type="match status" value="2"/>
</dbReference>
<evidence type="ECO:0000313" key="7">
    <source>
        <dbReference type="EMBL" id="GFR08923.1"/>
    </source>
</evidence>
<keyword evidence="2" id="KW-0245">EGF-like domain</keyword>
<dbReference type="PROSITE" id="PS50923">
    <property type="entry name" value="SUSHI"/>
    <property type="match status" value="3"/>
</dbReference>
<evidence type="ECO:0000256" key="2">
    <source>
        <dbReference type="PROSITE-ProRule" id="PRU00076"/>
    </source>
</evidence>
<feature type="domain" description="Sushi" evidence="6">
    <location>
        <begin position="75"/>
        <end position="143"/>
    </location>
</feature>
<dbReference type="OrthoDB" id="5989194at2759"/>
<dbReference type="Pfam" id="PF03564">
    <property type="entry name" value="DUF1759"/>
    <property type="match status" value="1"/>
</dbReference>
<feature type="compositionally biased region" description="Polar residues" evidence="4">
    <location>
        <begin position="390"/>
        <end position="402"/>
    </location>
</feature>
<keyword evidence="8" id="KW-1185">Reference proteome</keyword>
<dbReference type="PROSITE" id="PS00022">
    <property type="entry name" value="EGF_1"/>
    <property type="match status" value="2"/>
</dbReference>
<dbReference type="Gene3D" id="2.10.25.10">
    <property type="entry name" value="Laminin"/>
    <property type="match status" value="2"/>
</dbReference>
<feature type="region of interest" description="Disordered" evidence="4">
    <location>
        <begin position="390"/>
        <end position="446"/>
    </location>
</feature>